<feature type="signal peptide" evidence="2">
    <location>
        <begin position="1"/>
        <end position="15"/>
    </location>
</feature>
<keyword evidence="4" id="KW-1185">Reference proteome</keyword>
<evidence type="ECO:0000256" key="1">
    <source>
        <dbReference type="SAM" id="MobiDB-lite"/>
    </source>
</evidence>
<evidence type="ECO:0000313" key="4">
    <source>
        <dbReference type="Proteomes" id="UP001515480"/>
    </source>
</evidence>
<proteinExistence type="predicted"/>
<sequence length="399" mass="41581">MVSLALSLCLTLALARTTVPSLAPTPRPLVLHPLRTPLRASPPLLSASDDARRFLSLGPRDADVEAYLLQGRTLLGARLAVVVCTPDDELDELALLIAAKLVKLGGSVLLLAAGASQCVRLSSRVVYARCVVRQAAVRDAAALRAALGPGVEGLIATPPEDEAQLEALCAAGVRAVVLTGGGEHPALRGGGEGCVLRLCPLFGGEASGAQVESLLSDALGLQELWSEMLEDLGRRTGLDPEFTPPQLAALLPPGVSSVQLTHCDDAASAAVFLFLSGLSGRYTVCSAPTSLQTLFDLVAESKGWERPHLRKGGEAAWRGGGESFASSAKLVEAGYVLQWPELTRGPDSATGRESANGAPDLGKEEENEGILSANDEFDPFRHGSDQQSGSEGRDSDGVE</sequence>
<dbReference type="AlphaFoldDB" id="A0AB34IX02"/>
<gene>
    <name evidence="3" type="ORF">AB1Y20_007198</name>
</gene>
<protein>
    <submittedName>
        <fullName evidence="3">Uncharacterized protein</fullName>
    </submittedName>
</protein>
<feature type="chain" id="PRO_5044243111" evidence="2">
    <location>
        <begin position="16"/>
        <end position="399"/>
    </location>
</feature>
<dbReference type="InterPro" id="IPR036291">
    <property type="entry name" value="NAD(P)-bd_dom_sf"/>
</dbReference>
<feature type="region of interest" description="Disordered" evidence="1">
    <location>
        <begin position="342"/>
        <end position="399"/>
    </location>
</feature>
<comment type="caution">
    <text evidence="3">The sequence shown here is derived from an EMBL/GenBank/DDBJ whole genome shotgun (WGS) entry which is preliminary data.</text>
</comment>
<dbReference type="SUPFAM" id="SSF51735">
    <property type="entry name" value="NAD(P)-binding Rossmann-fold domains"/>
    <property type="match status" value="1"/>
</dbReference>
<organism evidence="3 4">
    <name type="scientific">Prymnesium parvum</name>
    <name type="common">Toxic golden alga</name>
    <dbReference type="NCBI Taxonomy" id="97485"/>
    <lineage>
        <taxon>Eukaryota</taxon>
        <taxon>Haptista</taxon>
        <taxon>Haptophyta</taxon>
        <taxon>Prymnesiophyceae</taxon>
        <taxon>Prymnesiales</taxon>
        <taxon>Prymnesiaceae</taxon>
        <taxon>Prymnesium</taxon>
    </lineage>
</organism>
<evidence type="ECO:0000256" key="2">
    <source>
        <dbReference type="SAM" id="SignalP"/>
    </source>
</evidence>
<keyword evidence="2" id="KW-0732">Signal</keyword>
<dbReference type="Proteomes" id="UP001515480">
    <property type="component" value="Unassembled WGS sequence"/>
</dbReference>
<reference evidence="3 4" key="1">
    <citation type="journal article" date="2024" name="Science">
        <title>Giant polyketide synthase enzymes in the biosynthesis of giant marine polyether toxins.</title>
        <authorList>
            <person name="Fallon T.R."/>
            <person name="Shende V.V."/>
            <person name="Wierzbicki I.H."/>
            <person name="Pendleton A.L."/>
            <person name="Watervoot N.F."/>
            <person name="Auber R.P."/>
            <person name="Gonzalez D.J."/>
            <person name="Wisecaver J.H."/>
            <person name="Moore B.S."/>
        </authorList>
    </citation>
    <scope>NUCLEOTIDE SEQUENCE [LARGE SCALE GENOMIC DNA]</scope>
    <source>
        <strain evidence="3 4">12B1</strain>
    </source>
</reference>
<evidence type="ECO:0000313" key="3">
    <source>
        <dbReference type="EMBL" id="KAL1507578.1"/>
    </source>
</evidence>
<name>A0AB34IX02_PRYPA</name>
<accession>A0AB34IX02</accession>
<dbReference type="EMBL" id="JBGBPQ010000017">
    <property type="protein sequence ID" value="KAL1507578.1"/>
    <property type="molecule type" value="Genomic_DNA"/>
</dbReference>